<proteinExistence type="predicted"/>
<keyword evidence="2" id="KW-1185">Reference proteome</keyword>
<sequence>MASTSKVIIKIHEVTKVTPSSASAAEFSLPLTLYDTIWFKFPPVERLFFYQITDLTPHFFNSVILPKLKQSLSLTLTHYLPLAGNLIWPHDAPKPFIYYSLNDGASVTVAESSADFTHLSGNGVRDAIELHPLTPELVTSDDKAAIISIQITMFPNQGFCIGISSHHAILDGRSTTMFFKSWAYLCKQLDKHQEEEEPSLLPELIPSFDRTVIKDPTGIDMVYVNNWFNYAGPDSDPKKRSLKVLQTVGGNPNWNRATFEFTREDIKKLRNKVLSLLEENKEKPLKQLHLSTFVLTCAYVFDCLVKSRGGEDSRRIMFGFTADYRSRLDPPVPSNYVGNCVMSHAIVATKGDLMNEKGVAFVAEKLSDLIRGIERGEHEGTKETLEKLIELAKSVEGGILLGVAGSTQFDVYGSDFGWGRPKKVEIVSIDRSGAIGLARSRDASGGVEIGVILEKQEMEVFSSLYVDGLKNQ</sequence>
<evidence type="ECO:0000313" key="1">
    <source>
        <dbReference type="EMBL" id="KAJ0041795.1"/>
    </source>
</evidence>
<comment type="caution">
    <text evidence="1">The sequence shown here is derived from an EMBL/GenBank/DDBJ whole genome shotgun (WGS) entry which is preliminary data.</text>
</comment>
<protein>
    <submittedName>
        <fullName evidence="1">Uncharacterized protein</fullName>
    </submittedName>
</protein>
<accession>A0ACC0YWM6</accession>
<reference evidence="2" key="1">
    <citation type="journal article" date="2023" name="G3 (Bethesda)">
        <title>Genome assembly and association tests identify interacting loci associated with vigor, precocity, and sex in interspecific pistachio rootstocks.</title>
        <authorList>
            <person name="Palmer W."/>
            <person name="Jacygrad E."/>
            <person name="Sagayaradj S."/>
            <person name="Cavanaugh K."/>
            <person name="Han R."/>
            <person name="Bertier L."/>
            <person name="Beede B."/>
            <person name="Kafkas S."/>
            <person name="Golino D."/>
            <person name="Preece J."/>
            <person name="Michelmore R."/>
        </authorList>
    </citation>
    <scope>NUCLEOTIDE SEQUENCE [LARGE SCALE GENOMIC DNA]</scope>
</reference>
<name>A0ACC0YWM6_9ROSI</name>
<dbReference type="EMBL" id="CM047739">
    <property type="protein sequence ID" value="KAJ0041795.1"/>
    <property type="molecule type" value="Genomic_DNA"/>
</dbReference>
<dbReference type="Proteomes" id="UP001163603">
    <property type="component" value="Chromosome 4"/>
</dbReference>
<gene>
    <name evidence="1" type="ORF">Pint_19058</name>
</gene>
<organism evidence="1 2">
    <name type="scientific">Pistacia integerrima</name>
    <dbReference type="NCBI Taxonomy" id="434235"/>
    <lineage>
        <taxon>Eukaryota</taxon>
        <taxon>Viridiplantae</taxon>
        <taxon>Streptophyta</taxon>
        <taxon>Embryophyta</taxon>
        <taxon>Tracheophyta</taxon>
        <taxon>Spermatophyta</taxon>
        <taxon>Magnoliopsida</taxon>
        <taxon>eudicotyledons</taxon>
        <taxon>Gunneridae</taxon>
        <taxon>Pentapetalae</taxon>
        <taxon>rosids</taxon>
        <taxon>malvids</taxon>
        <taxon>Sapindales</taxon>
        <taxon>Anacardiaceae</taxon>
        <taxon>Pistacia</taxon>
    </lineage>
</organism>
<evidence type="ECO:0000313" key="2">
    <source>
        <dbReference type="Proteomes" id="UP001163603"/>
    </source>
</evidence>